<dbReference type="InterPro" id="IPR043129">
    <property type="entry name" value="ATPase_NBD"/>
</dbReference>
<dbReference type="Gene3D" id="3.90.640.10">
    <property type="entry name" value="Actin, Chain A, domain 4"/>
    <property type="match status" value="1"/>
</dbReference>
<evidence type="ECO:0000256" key="1">
    <source>
        <dbReference type="RuleBase" id="RU000487"/>
    </source>
</evidence>
<organism evidence="3 4">
    <name type="scientific">Bathycoccus prasinos</name>
    <dbReference type="NCBI Taxonomy" id="41875"/>
    <lineage>
        <taxon>Eukaryota</taxon>
        <taxon>Viridiplantae</taxon>
        <taxon>Chlorophyta</taxon>
        <taxon>Mamiellophyceae</taxon>
        <taxon>Mamiellales</taxon>
        <taxon>Bathycoccaceae</taxon>
        <taxon>Bathycoccus</taxon>
    </lineage>
</organism>
<feature type="compositionally biased region" description="Polar residues" evidence="2">
    <location>
        <begin position="27"/>
        <end position="38"/>
    </location>
</feature>
<reference evidence="3 4" key="1">
    <citation type="submission" date="2011-10" db="EMBL/GenBank/DDBJ databases">
        <authorList>
            <person name="Genoscope - CEA"/>
        </authorList>
    </citation>
    <scope>NUCLEOTIDE SEQUENCE [LARGE SCALE GENOMIC DNA]</scope>
    <source>
        <strain evidence="3 4">RCC 1105</strain>
    </source>
</reference>
<name>K8EG91_9CHLO</name>
<dbReference type="GeneID" id="19015462"/>
<dbReference type="eggNOG" id="KOG0679">
    <property type="taxonomic scope" value="Eukaryota"/>
</dbReference>
<gene>
    <name evidence="3" type="ORF">Bathy06g04810</name>
</gene>
<dbReference type="STRING" id="41875.K8EG91"/>
<dbReference type="SUPFAM" id="SSF53067">
    <property type="entry name" value="Actin-like ATPase domain"/>
    <property type="match status" value="2"/>
</dbReference>
<dbReference type="OrthoDB" id="5132116at2759"/>
<feature type="region of interest" description="Disordered" evidence="2">
    <location>
        <begin position="25"/>
        <end position="68"/>
    </location>
</feature>
<dbReference type="InterPro" id="IPR004000">
    <property type="entry name" value="Actin"/>
</dbReference>
<protein>
    <recommendedName>
        <fullName evidence="5">Actin-related protein 4</fullName>
    </recommendedName>
</protein>
<dbReference type="KEGG" id="bpg:Bathy06g04810"/>
<dbReference type="AlphaFoldDB" id="K8EG91"/>
<dbReference type="Gene3D" id="3.30.420.40">
    <property type="match status" value="3"/>
</dbReference>
<dbReference type="Proteomes" id="UP000198341">
    <property type="component" value="Chromosome 6"/>
</dbReference>
<dbReference type="PANTHER" id="PTHR11937">
    <property type="entry name" value="ACTIN"/>
    <property type="match status" value="1"/>
</dbReference>
<evidence type="ECO:0000313" key="4">
    <source>
        <dbReference type="Proteomes" id="UP000198341"/>
    </source>
</evidence>
<dbReference type="Pfam" id="PF00022">
    <property type="entry name" value="Actin"/>
    <property type="match status" value="1"/>
</dbReference>
<dbReference type="SMART" id="SM00268">
    <property type="entry name" value="ACTIN"/>
    <property type="match status" value="1"/>
</dbReference>
<dbReference type="EMBL" id="FO082273">
    <property type="protein sequence ID" value="CCO16984.1"/>
    <property type="molecule type" value="Genomic_DNA"/>
</dbReference>
<evidence type="ECO:0000313" key="3">
    <source>
        <dbReference type="EMBL" id="CCO16984.1"/>
    </source>
</evidence>
<feature type="compositionally biased region" description="Basic and acidic residues" evidence="2">
    <location>
        <begin position="49"/>
        <end position="66"/>
    </location>
</feature>
<dbReference type="RefSeq" id="XP_007512384.1">
    <property type="nucleotide sequence ID" value="XM_007512322.1"/>
</dbReference>
<evidence type="ECO:0000256" key="2">
    <source>
        <dbReference type="SAM" id="MobiDB-lite"/>
    </source>
</evidence>
<accession>K8EG91</accession>
<dbReference type="CDD" id="cd13395">
    <property type="entry name" value="ASKHA_NBD_Arp4_ACTL6-like"/>
    <property type="match status" value="1"/>
</dbReference>
<proteinExistence type="inferred from homology"/>
<comment type="similarity">
    <text evidence="1">Belongs to the actin family.</text>
</comment>
<evidence type="ECO:0008006" key="5">
    <source>
        <dbReference type="Google" id="ProtNLM"/>
    </source>
</evidence>
<keyword evidence="4" id="KW-1185">Reference proteome</keyword>
<sequence length="459" mass="50421">MYGGDEVSAIVMDVGTHSVKAGYAGQDTPSAVFSSSVGRGTGQLGGPSKDSDAEMKDADDPHDMKPKSIQNTNIFRKSPQDKDFFVVDSDNIRRDDVEYCSPFNADGVLDDLDAYEAICDHVFRGRLCVQTAEHPILLSEPVLTPEANREKIVELLFEKYKLPAVFLGKNPVLSCFASGKATGLSVDVGGRAATTCAVHEGYALVKSVIQSKALGGDCLTETTLRYMEEKMKNEVKPRYAFKKKLQTGGKNDGEFKIENLSFPKTSKSYNLLKRHQIAEDAKASVMRLSDVRLDLKNSEINQMPTVQYELPDGNTIEVGVERFIVPEIMFNPAIVDELKLKGPPVVDDMQNAMSLPAQVLASIQNADVDARKDLFGNVILTGGGTMFVNCKERLESAIFDHAPQNVKTKVTASQNAVERRFATWIGGSILASLGSFQQMWMSKAEYDEYGVSHIHKKCP</sequence>
<dbReference type="FunFam" id="3.30.420.40:FF:000127">
    <property type="entry name" value="actin-related protein 4"/>
    <property type="match status" value="1"/>
</dbReference>